<dbReference type="GO" id="GO:0009424">
    <property type="term" value="C:bacterial-type flagellum hook"/>
    <property type="evidence" value="ECO:0007669"/>
    <property type="project" value="InterPro"/>
</dbReference>
<comment type="caution">
    <text evidence="7">The sequence shown here is derived from an EMBL/GenBank/DDBJ whole genome shotgun (WGS) entry which is preliminary data.</text>
</comment>
<keyword evidence="7" id="KW-0282">Flagellum</keyword>
<dbReference type="GO" id="GO:0071973">
    <property type="term" value="P:bacterial-type flagellum-dependent cell motility"/>
    <property type="evidence" value="ECO:0007669"/>
    <property type="project" value="InterPro"/>
</dbReference>
<keyword evidence="5" id="KW-0975">Bacterial flagellum</keyword>
<dbReference type="Pfam" id="PF00669">
    <property type="entry name" value="Flagellin_N"/>
    <property type="match status" value="1"/>
</dbReference>
<gene>
    <name evidence="7" type="ORF">RJ45_08625</name>
</gene>
<comment type="subcellular location">
    <subcellularLocation>
        <location evidence="1">Bacterial flagellum</location>
    </subcellularLocation>
    <subcellularLocation>
        <location evidence="2">Secreted</location>
    </subcellularLocation>
</comment>
<dbReference type="InterPro" id="IPR013384">
    <property type="entry name" value="Flagell_FlgL"/>
</dbReference>
<dbReference type="EMBL" id="JWLZ01000124">
    <property type="protein sequence ID" value="KHT64141.1"/>
    <property type="molecule type" value="Genomic_DNA"/>
</dbReference>
<dbReference type="PANTHER" id="PTHR42792:SF1">
    <property type="entry name" value="FLAGELLAR HOOK-ASSOCIATED PROTEIN 3"/>
    <property type="match status" value="1"/>
</dbReference>
<accession>A0A0B9GZK7</accession>
<dbReference type="InterPro" id="IPR001029">
    <property type="entry name" value="Flagellin_N"/>
</dbReference>
<proteinExistence type="inferred from homology"/>
<keyword evidence="4" id="KW-0964">Secreted</keyword>
<dbReference type="InterPro" id="IPR001492">
    <property type="entry name" value="Flagellin"/>
</dbReference>
<dbReference type="GO" id="GO:0005576">
    <property type="term" value="C:extracellular region"/>
    <property type="evidence" value="ECO:0007669"/>
    <property type="project" value="UniProtKB-SubCell"/>
</dbReference>
<dbReference type="AlphaFoldDB" id="A0A0B9GZK7"/>
<evidence type="ECO:0000256" key="3">
    <source>
        <dbReference type="ARBA" id="ARBA00005709"/>
    </source>
</evidence>
<evidence type="ECO:0000256" key="1">
    <source>
        <dbReference type="ARBA" id="ARBA00004365"/>
    </source>
</evidence>
<reference evidence="7 8" key="1">
    <citation type="submission" date="2014-12" db="EMBL/GenBank/DDBJ databases">
        <title>Genome sequencing of Photobacterium gaetbulicola AD005a.</title>
        <authorList>
            <person name="Adrian T.G.S."/>
            <person name="Chan K.G."/>
        </authorList>
    </citation>
    <scope>NUCLEOTIDE SEQUENCE [LARGE SCALE GENOMIC DNA]</scope>
    <source>
        <strain evidence="7 8">AD005a</strain>
    </source>
</reference>
<keyword evidence="7" id="KW-0969">Cilium</keyword>
<evidence type="ECO:0000256" key="2">
    <source>
        <dbReference type="ARBA" id="ARBA00004613"/>
    </source>
</evidence>
<dbReference type="GO" id="GO:0005198">
    <property type="term" value="F:structural molecule activity"/>
    <property type="evidence" value="ECO:0007669"/>
    <property type="project" value="InterPro"/>
</dbReference>
<feature type="domain" description="Flagellin N-terminal" evidence="6">
    <location>
        <begin position="5"/>
        <end position="141"/>
    </location>
</feature>
<evidence type="ECO:0000256" key="5">
    <source>
        <dbReference type="ARBA" id="ARBA00023143"/>
    </source>
</evidence>
<dbReference type="SUPFAM" id="SSF64518">
    <property type="entry name" value="Phase 1 flagellin"/>
    <property type="match status" value="1"/>
</dbReference>
<comment type="similarity">
    <text evidence="3">Belongs to the bacterial flagellin family.</text>
</comment>
<dbReference type="RefSeq" id="WP_039460694.1">
    <property type="nucleotide sequence ID" value="NZ_JWLZ01000124.1"/>
</dbReference>
<evidence type="ECO:0000256" key="4">
    <source>
        <dbReference type="ARBA" id="ARBA00022525"/>
    </source>
</evidence>
<protein>
    <submittedName>
        <fullName evidence="7">Flagellar hook protein</fullName>
    </submittedName>
</protein>
<evidence type="ECO:0000313" key="8">
    <source>
        <dbReference type="Proteomes" id="UP000031278"/>
    </source>
</evidence>
<dbReference type="PANTHER" id="PTHR42792">
    <property type="entry name" value="FLAGELLIN"/>
    <property type="match status" value="1"/>
</dbReference>
<dbReference type="NCBIfam" id="TIGR02550">
    <property type="entry name" value="flagell_flgL"/>
    <property type="match status" value="1"/>
</dbReference>
<keyword evidence="7" id="KW-0966">Cell projection</keyword>
<dbReference type="Proteomes" id="UP000031278">
    <property type="component" value="Unassembled WGS sequence"/>
</dbReference>
<evidence type="ECO:0000259" key="6">
    <source>
        <dbReference type="Pfam" id="PF00669"/>
    </source>
</evidence>
<evidence type="ECO:0000313" key="7">
    <source>
        <dbReference type="EMBL" id="KHT64141.1"/>
    </source>
</evidence>
<sequence length="407" mass="45084">MINRVSTFSQYQNLTSNLMRKQGAVNNTNEQLATGKRIKTAGDDPIASVSTQNYKQQLVQIEQFQKSITLANNRLGTLETSLKNVESHIDSAKQKVIGMINGAMAGDDKTAFKNELESLYEGLLNLANTQDEGGNYVFAGHQVRTQPFVEGNDGEVAYNGDSGHREARIDTSVHVKTSQPGDLVFTGMNNPFGDFRPDYQGLQPESGLSLLSATNQDPSDPTNYRVEFAEDGAGGFTYKLFNGNNQQLDSQPYDPAKGVQYTDPDPDSKIQLSFQFDGELKDGDTVSLNRTDTIDLFQTMNDVIRYSEEPTSSSEARASLQRSIEELNAAYVHMNQRRAEVGTGLKTLETYEAQHLDFELSLNKAKGSLEDLDYSKAIIELNEDMLALQASQAAFNQTKQLSLFNYL</sequence>
<dbReference type="Gene3D" id="1.20.1330.10">
    <property type="entry name" value="f41 fragment of flagellin, N-terminal domain"/>
    <property type="match status" value="2"/>
</dbReference>
<name>A0A0B9GZK7_9GAMM</name>
<organism evidence="7 8">
    <name type="scientific">Photobacterium gaetbulicola</name>
    <dbReference type="NCBI Taxonomy" id="1295392"/>
    <lineage>
        <taxon>Bacteria</taxon>
        <taxon>Pseudomonadati</taxon>
        <taxon>Pseudomonadota</taxon>
        <taxon>Gammaproteobacteria</taxon>
        <taxon>Vibrionales</taxon>
        <taxon>Vibrionaceae</taxon>
        <taxon>Photobacterium</taxon>
    </lineage>
</organism>